<dbReference type="Proteomes" id="UP000622552">
    <property type="component" value="Unassembled WGS sequence"/>
</dbReference>
<keyword evidence="7 13" id="KW-0067">ATP-binding</keyword>
<evidence type="ECO:0000256" key="2">
    <source>
        <dbReference type="ARBA" id="ARBA00022448"/>
    </source>
</evidence>
<keyword evidence="6" id="KW-0547">Nucleotide-binding</keyword>
<evidence type="ECO:0000256" key="5">
    <source>
        <dbReference type="ARBA" id="ARBA00022692"/>
    </source>
</evidence>
<evidence type="ECO:0000256" key="6">
    <source>
        <dbReference type="ARBA" id="ARBA00022741"/>
    </source>
</evidence>
<keyword evidence="9 10" id="KW-0472">Membrane</keyword>
<dbReference type="InterPro" id="IPR036640">
    <property type="entry name" value="ABC1_TM_sf"/>
</dbReference>
<dbReference type="Pfam" id="PF00005">
    <property type="entry name" value="ABC_tran"/>
    <property type="match status" value="1"/>
</dbReference>
<evidence type="ECO:0000256" key="7">
    <source>
        <dbReference type="ARBA" id="ARBA00022840"/>
    </source>
</evidence>
<dbReference type="PANTHER" id="PTHR43394:SF1">
    <property type="entry name" value="ATP-BINDING CASSETTE SUB-FAMILY B MEMBER 10, MITOCHONDRIAL"/>
    <property type="match status" value="1"/>
</dbReference>
<dbReference type="GO" id="GO:0015421">
    <property type="term" value="F:ABC-type oligopeptide transporter activity"/>
    <property type="evidence" value="ECO:0007669"/>
    <property type="project" value="TreeGrafter"/>
</dbReference>
<dbReference type="PROSITE" id="PS50929">
    <property type="entry name" value="ABC_TM1F"/>
    <property type="match status" value="1"/>
</dbReference>
<dbReference type="Gene3D" id="1.20.1560.10">
    <property type="entry name" value="ABC transporter type 1, transmembrane domain"/>
    <property type="match status" value="1"/>
</dbReference>
<proteinExistence type="predicted"/>
<evidence type="ECO:0000259" key="11">
    <source>
        <dbReference type="PROSITE" id="PS50893"/>
    </source>
</evidence>
<dbReference type="GO" id="GO:0005524">
    <property type="term" value="F:ATP binding"/>
    <property type="evidence" value="ECO:0007669"/>
    <property type="project" value="UniProtKB-KW"/>
</dbReference>
<dbReference type="SUPFAM" id="SSF90123">
    <property type="entry name" value="ABC transporter transmembrane region"/>
    <property type="match status" value="1"/>
</dbReference>
<dbReference type="InterPro" id="IPR003439">
    <property type="entry name" value="ABC_transporter-like_ATP-bd"/>
</dbReference>
<keyword evidence="8 10" id="KW-1133">Transmembrane helix</keyword>
<evidence type="ECO:0000313" key="14">
    <source>
        <dbReference type="Proteomes" id="UP000622552"/>
    </source>
</evidence>
<protein>
    <submittedName>
        <fullName evidence="13">ATP-binding cassette subfamily C protein</fullName>
    </submittedName>
</protein>
<evidence type="ECO:0000256" key="10">
    <source>
        <dbReference type="SAM" id="Phobius"/>
    </source>
</evidence>
<reference evidence="13" key="1">
    <citation type="submission" date="2020-11" db="EMBL/GenBank/DDBJ databases">
        <title>Sequencing the genomes of 1000 actinobacteria strains.</title>
        <authorList>
            <person name="Klenk H.-P."/>
        </authorList>
    </citation>
    <scope>NUCLEOTIDE SEQUENCE</scope>
    <source>
        <strain evidence="13">DSM 45356</strain>
    </source>
</reference>
<evidence type="ECO:0000256" key="4">
    <source>
        <dbReference type="ARBA" id="ARBA00022519"/>
    </source>
</evidence>
<dbReference type="PROSITE" id="PS50893">
    <property type="entry name" value="ABC_TRANSPORTER_2"/>
    <property type="match status" value="1"/>
</dbReference>
<dbReference type="InterPro" id="IPR003593">
    <property type="entry name" value="AAA+_ATPase"/>
</dbReference>
<dbReference type="Gene3D" id="3.40.50.300">
    <property type="entry name" value="P-loop containing nucleotide triphosphate hydrolases"/>
    <property type="match status" value="1"/>
</dbReference>
<feature type="domain" description="ABC transporter" evidence="11">
    <location>
        <begin position="340"/>
        <end position="573"/>
    </location>
</feature>
<name>A0A8J7KVU6_9ACTN</name>
<evidence type="ECO:0000256" key="1">
    <source>
        <dbReference type="ARBA" id="ARBA00004651"/>
    </source>
</evidence>
<dbReference type="InterPro" id="IPR011527">
    <property type="entry name" value="ABC1_TM_dom"/>
</dbReference>
<comment type="subcellular location">
    <subcellularLocation>
        <location evidence="1">Cell membrane</location>
        <topology evidence="1">Multi-pass membrane protein</topology>
    </subcellularLocation>
</comment>
<dbReference type="PANTHER" id="PTHR43394">
    <property type="entry name" value="ATP-DEPENDENT PERMEASE MDL1, MITOCHONDRIAL"/>
    <property type="match status" value="1"/>
</dbReference>
<dbReference type="FunFam" id="3.40.50.300:FF:001001">
    <property type="entry name" value="Multidrug ABC transporter ATP-binding protein"/>
    <property type="match status" value="1"/>
</dbReference>
<feature type="transmembrane region" description="Helical" evidence="10">
    <location>
        <begin position="66"/>
        <end position="85"/>
    </location>
</feature>
<keyword evidence="14" id="KW-1185">Reference proteome</keyword>
<accession>A0A8J7KVU6</accession>
<dbReference type="GO" id="GO:0016887">
    <property type="term" value="F:ATP hydrolysis activity"/>
    <property type="evidence" value="ECO:0007669"/>
    <property type="project" value="InterPro"/>
</dbReference>
<feature type="domain" description="ABC transmembrane type-1" evidence="12">
    <location>
        <begin position="28"/>
        <end position="310"/>
    </location>
</feature>
<feature type="transmembrane region" description="Helical" evidence="10">
    <location>
        <begin position="166"/>
        <end position="186"/>
    </location>
</feature>
<organism evidence="13 14">
    <name type="scientific">Longispora fulva</name>
    <dbReference type="NCBI Taxonomy" id="619741"/>
    <lineage>
        <taxon>Bacteria</taxon>
        <taxon>Bacillati</taxon>
        <taxon>Actinomycetota</taxon>
        <taxon>Actinomycetes</taxon>
        <taxon>Micromonosporales</taxon>
        <taxon>Micromonosporaceae</taxon>
        <taxon>Longispora</taxon>
    </lineage>
</organism>
<dbReference type="InterPro" id="IPR039421">
    <property type="entry name" value="Type_1_exporter"/>
</dbReference>
<dbReference type="RefSeq" id="WP_197002805.1">
    <property type="nucleotide sequence ID" value="NZ_BONS01000002.1"/>
</dbReference>
<dbReference type="EMBL" id="JADOUF010000001">
    <property type="protein sequence ID" value="MBG6135737.1"/>
    <property type="molecule type" value="Genomic_DNA"/>
</dbReference>
<sequence>MTHLPIAGRREVRLATVGLIRGDRRAMAAVLALYCSATLAGLAGPWLVGRIIDQVQHGADVSTVDVLAGAAVVAVIAQILLTRAARYAGYRFGERALALLRERFMDRALDLPIATVERAGTGDLMTRASVDVAALGTSARDAAPEIFISVVQVVFILGAVVVIDPVLGLCSLVATPALWMVARWYLRRAREAYLAEGAATTRLSEELAATAEGARTIEVLRMRPARVGSGDRSIGTAFAARVRTLALRSVLFPVAEAAHAFPVAVALVVGAVLMSHGRLSLGSLVAAALYLTRLGGPVDWILQWMETLQSGAASLARLEGIGRIPTTVPQQRAEPDGDRIDVSGVTYAYHEGHDVLHDVSLSVRPGERLAIVGPSGAGKSTLGRLLAGIDTPGRGSVTVGGVPVGQLPPDELRRRIALVTQEHHVFLGTLRDNLALAAAEAGDERMGQALAAVGADWAADLPDGLDTMLGAGGMTLDASRAQQLALARLVLADPHTLILDEATSMLDPTAARDTERSLAAVLEGRTVIAIAHRLHTAHDADRVAVMEHGRVTELGAHDELVAASGTYASLWRSWHGG</sequence>
<dbReference type="GO" id="GO:0005886">
    <property type="term" value="C:plasma membrane"/>
    <property type="evidence" value="ECO:0007669"/>
    <property type="project" value="UniProtKB-SubCell"/>
</dbReference>
<evidence type="ECO:0000256" key="8">
    <source>
        <dbReference type="ARBA" id="ARBA00022989"/>
    </source>
</evidence>
<dbReference type="InterPro" id="IPR027417">
    <property type="entry name" value="P-loop_NTPase"/>
</dbReference>
<evidence type="ECO:0000259" key="12">
    <source>
        <dbReference type="PROSITE" id="PS50929"/>
    </source>
</evidence>
<feature type="transmembrane region" description="Helical" evidence="10">
    <location>
        <begin position="250"/>
        <end position="273"/>
    </location>
</feature>
<dbReference type="SMART" id="SM00382">
    <property type="entry name" value="AAA"/>
    <property type="match status" value="1"/>
</dbReference>
<keyword evidence="2" id="KW-0813">Transport</keyword>
<gene>
    <name evidence="13" type="ORF">IW245_001931</name>
</gene>
<evidence type="ECO:0000256" key="3">
    <source>
        <dbReference type="ARBA" id="ARBA00022475"/>
    </source>
</evidence>
<keyword evidence="4" id="KW-0997">Cell inner membrane</keyword>
<evidence type="ECO:0000256" key="9">
    <source>
        <dbReference type="ARBA" id="ARBA00023136"/>
    </source>
</evidence>
<keyword evidence="3" id="KW-1003">Cell membrane</keyword>
<dbReference type="CDD" id="cd07346">
    <property type="entry name" value="ABC_6TM_exporters"/>
    <property type="match status" value="1"/>
</dbReference>
<comment type="caution">
    <text evidence="13">The sequence shown here is derived from an EMBL/GenBank/DDBJ whole genome shotgun (WGS) entry which is preliminary data.</text>
</comment>
<feature type="transmembrane region" description="Helical" evidence="10">
    <location>
        <begin position="142"/>
        <end position="160"/>
    </location>
</feature>
<evidence type="ECO:0000313" key="13">
    <source>
        <dbReference type="EMBL" id="MBG6135737.1"/>
    </source>
</evidence>
<dbReference type="SUPFAM" id="SSF52540">
    <property type="entry name" value="P-loop containing nucleoside triphosphate hydrolases"/>
    <property type="match status" value="1"/>
</dbReference>
<feature type="transmembrane region" description="Helical" evidence="10">
    <location>
        <begin position="26"/>
        <end position="46"/>
    </location>
</feature>
<keyword evidence="5 10" id="KW-0812">Transmembrane</keyword>
<dbReference type="Pfam" id="PF00664">
    <property type="entry name" value="ABC_membrane"/>
    <property type="match status" value="1"/>
</dbReference>
<dbReference type="AlphaFoldDB" id="A0A8J7KVU6"/>